<dbReference type="Proteomes" id="UP001156940">
    <property type="component" value="Unassembled WGS sequence"/>
</dbReference>
<dbReference type="EMBL" id="JARXRM010000045">
    <property type="protein sequence ID" value="MDH5824566.1"/>
    <property type="molecule type" value="Genomic_DNA"/>
</dbReference>
<name>A0ABT6JCK6_9GAMM</name>
<keyword evidence="1" id="KW-1133">Transmembrane helix</keyword>
<sequence length="72" mass="7889">MSDSLKTLLVVAFLILILWNLGAGLYYMMVDKGETKRTVNALTKRIGLSVALILLVMLAIWMGWITPHGVGG</sequence>
<evidence type="ECO:0000313" key="3">
    <source>
        <dbReference type="Proteomes" id="UP001156940"/>
    </source>
</evidence>
<dbReference type="Pfam" id="PF11137">
    <property type="entry name" value="DUF2909"/>
    <property type="match status" value="1"/>
</dbReference>
<gene>
    <name evidence="2" type="ORF">QFW77_16465</name>
</gene>
<evidence type="ECO:0000313" key="2">
    <source>
        <dbReference type="EMBL" id="MDH5824566.1"/>
    </source>
</evidence>
<keyword evidence="3" id="KW-1185">Reference proteome</keyword>
<protein>
    <submittedName>
        <fullName evidence="2">Twin transmembrane helix small protein</fullName>
    </submittedName>
</protein>
<keyword evidence="1 2" id="KW-0812">Transmembrane</keyword>
<proteinExistence type="predicted"/>
<accession>A0ABT6JCK6</accession>
<feature type="transmembrane region" description="Helical" evidence="1">
    <location>
        <begin position="48"/>
        <end position="66"/>
    </location>
</feature>
<dbReference type="RefSeq" id="WP_280575901.1">
    <property type="nucleotide sequence ID" value="NZ_JARXRM010000045.1"/>
</dbReference>
<keyword evidence="1" id="KW-0472">Membrane</keyword>
<dbReference type="NCBIfam" id="NF033233">
    <property type="entry name" value="twin_helix"/>
    <property type="match status" value="1"/>
</dbReference>
<reference evidence="2 3" key="1">
    <citation type="submission" date="2023-04" db="EMBL/GenBank/DDBJ databases">
        <title>Luteimonas endophyticus RD2P54.</title>
        <authorList>
            <person name="Sun J.-Q."/>
        </authorList>
    </citation>
    <scope>NUCLEOTIDE SEQUENCE [LARGE SCALE GENOMIC DNA]</scope>
    <source>
        <strain evidence="2 3">RD2P54</strain>
    </source>
</reference>
<comment type="caution">
    <text evidence="2">The sequence shown here is derived from an EMBL/GenBank/DDBJ whole genome shotgun (WGS) entry which is preliminary data.</text>
</comment>
<dbReference type="InterPro" id="IPR021313">
    <property type="entry name" value="DUF2909"/>
</dbReference>
<feature type="transmembrane region" description="Helical" evidence="1">
    <location>
        <begin position="6"/>
        <end position="27"/>
    </location>
</feature>
<evidence type="ECO:0000256" key="1">
    <source>
        <dbReference type="SAM" id="Phobius"/>
    </source>
</evidence>
<organism evidence="2 3">
    <name type="scientific">Luteimonas endophytica</name>
    <dbReference type="NCBI Taxonomy" id="3042023"/>
    <lineage>
        <taxon>Bacteria</taxon>
        <taxon>Pseudomonadati</taxon>
        <taxon>Pseudomonadota</taxon>
        <taxon>Gammaproteobacteria</taxon>
        <taxon>Lysobacterales</taxon>
        <taxon>Lysobacteraceae</taxon>
        <taxon>Luteimonas</taxon>
    </lineage>
</organism>